<keyword evidence="1" id="KW-0472">Membrane</keyword>
<dbReference type="InterPro" id="IPR052521">
    <property type="entry name" value="Cell_div_SPOR-domain"/>
</dbReference>
<dbReference type="AlphaFoldDB" id="A0A7G1Q747"/>
<dbReference type="InterPro" id="IPR036680">
    <property type="entry name" value="SPOR-like_sf"/>
</dbReference>
<name>A0A7G1Q747_9GAMM</name>
<gene>
    <name evidence="3" type="ORF">NSCAC_0009</name>
</gene>
<dbReference type="PROSITE" id="PS51724">
    <property type="entry name" value="SPOR"/>
    <property type="match status" value="1"/>
</dbReference>
<protein>
    <submittedName>
        <fullName evidence="3">Sporulation domain protein</fullName>
    </submittedName>
</protein>
<evidence type="ECO:0000313" key="3">
    <source>
        <dbReference type="EMBL" id="CAB1274113.1"/>
    </source>
</evidence>
<feature type="domain" description="SPOR" evidence="2">
    <location>
        <begin position="112"/>
        <end position="192"/>
    </location>
</feature>
<evidence type="ECO:0000256" key="1">
    <source>
        <dbReference type="SAM" id="Phobius"/>
    </source>
</evidence>
<dbReference type="Pfam" id="PF05036">
    <property type="entry name" value="SPOR"/>
    <property type="match status" value="1"/>
</dbReference>
<feature type="transmembrane region" description="Helical" evidence="1">
    <location>
        <begin position="21"/>
        <end position="41"/>
    </location>
</feature>
<dbReference type="Proteomes" id="UP000516072">
    <property type="component" value="Chromosome"/>
</dbReference>
<reference evidence="3 4" key="1">
    <citation type="submission" date="2020-03" db="EMBL/GenBank/DDBJ databases">
        <authorList>
            <person name="Picone N."/>
        </authorList>
    </citation>
    <scope>NUCLEOTIDE SEQUENCE [LARGE SCALE GENOMIC DNA]</scope>
    <source>
        <strain evidence="3">NSCAC1</strain>
    </source>
</reference>
<dbReference type="PANTHER" id="PTHR38687">
    <property type="entry name" value="CELL DIVISION PROTEIN DEDD-RELATED"/>
    <property type="match status" value="1"/>
</dbReference>
<dbReference type="GO" id="GO:0042834">
    <property type="term" value="F:peptidoglycan binding"/>
    <property type="evidence" value="ECO:0007669"/>
    <property type="project" value="InterPro"/>
</dbReference>
<keyword evidence="4" id="KW-1185">Reference proteome</keyword>
<organism evidence="3 4">
    <name type="scientific">Candidatus Nitrosacidococcus tergens</name>
    <dbReference type="NCBI Taxonomy" id="553981"/>
    <lineage>
        <taxon>Bacteria</taxon>
        <taxon>Pseudomonadati</taxon>
        <taxon>Pseudomonadota</taxon>
        <taxon>Gammaproteobacteria</taxon>
        <taxon>Chromatiales</taxon>
        <taxon>Chromatiaceae</taxon>
        <taxon>Candidatus Nitrosacidococcus</taxon>
    </lineage>
</organism>
<keyword evidence="1" id="KW-1133">Transmembrane helix</keyword>
<dbReference type="InterPro" id="IPR007730">
    <property type="entry name" value="SPOR-like_dom"/>
</dbReference>
<sequence>MSSNQNNETYLTDDDHHKLRPWLWLVAVLATCSLIVLFQSWDPWADLESTQAKLEEVSESTSSIQISNTHHFEFYTLLPSIETTGITHSQHHSPQSYKSSKVAIQKDSSFRQIPSESYVLQAGSFHSYEQANKRKSILASMGIEATVQTITTGDNIWHRVRIGPKNDPGQLNNIQERLHNKKIECQLYKIKS</sequence>
<dbReference type="SUPFAM" id="SSF110997">
    <property type="entry name" value="Sporulation related repeat"/>
    <property type="match status" value="1"/>
</dbReference>
<dbReference type="RefSeq" id="WP_197744423.1">
    <property type="nucleotide sequence ID" value="NZ_LR778175.1"/>
</dbReference>
<evidence type="ECO:0000313" key="4">
    <source>
        <dbReference type="Proteomes" id="UP000516072"/>
    </source>
</evidence>
<dbReference type="EMBL" id="LR778175">
    <property type="protein sequence ID" value="CAB1274113.1"/>
    <property type="molecule type" value="Genomic_DNA"/>
</dbReference>
<evidence type="ECO:0000259" key="2">
    <source>
        <dbReference type="PROSITE" id="PS51724"/>
    </source>
</evidence>
<proteinExistence type="predicted"/>
<dbReference type="KEGG" id="ntg:NSCAC_0009"/>
<keyword evidence="1" id="KW-0812">Transmembrane</keyword>
<dbReference type="Gene3D" id="3.30.70.1070">
    <property type="entry name" value="Sporulation related repeat"/>
    <property type="match status" value="1"/>
</dbReference>
<accession>A0A7G1Q747</accession>